<dbReference type="AlphaFoldDB" id="A0AAW1HK71"/>
<accession>A0AAW1HK71</accession>
<gene>
    <name evidence="2" type="ORF">RND81_11G096300</name>
</gene>
<dbReference type="SUPFAM" id="SSF56219">
    <property type="entry name" value="DNase I-like"/>
    <property type="match status" value="1"/>
</dbReference>
<evidence type="ECO:0000313" key="2">
    <source>
        <dbReference type="EMBL" id="KAK9676732.1"/>
    </source>
</evidence>
<reference evidence="2" key="1">
    <citation type="submission" date="2024-03" db="EMBL/GenBank/DDBJ databases">
        <title>WGS assembly of Saponaria officinalis var. Norfolk2.</title>
        <authorList>
            <person name="Jenkins J."/>
            <person name="Shu S."/>
            <person name="Grimwood J."/>
            <person name="Barry K."/>
            <person name="Goodstein D."/>
            <person name="Schmutz J."/>
            <person name="Leebens-Mack J."/>
            <person name="Osbourn A."/>
        </authorList>
    </citation>
    <scope>NUCLEOTIDE SEQUENCE [LARGE SCALE GENOMIC DNA]</scope>
    <source>
        <strain evidence="2">JIC</strain>
    </source>
</reference>
<dbReference type="PANTHER" id="PTHR31286">
    <property type="entry name" value="GLYCINE-RICH CELL WALL STRUCTURAL PROTEIN 1.8-LIKE"/>
    <property type="match status" value="1"/>
</dbReference>
<evidence type="ECO:0000313" key="3">
    <source>
        <dbReference type="Proteomes" id="UP001443914"/>
    </source>
</evidence>
<name>A0AAW1HK71_SAPOF</name>
<keyword evidence="3" id="KW-1185">Reference proteome</keyword>
<dbReference type="InterPro" id="IPR040256">
    <property type="entry name" value="At4g02000-like"/>
</dbReference>
<comment type="caution">
    <text evidence="2">The sequence shown here is derived from an EMBL/GenBank/DDBJ whole genome shotgun (WGS) entry which is preliminary data.</text>
</comment>
<dbReference type="Gene3D" id="3.60.10.10">
    <property type="entry name" value="Endonuclease/exonuclease/phosphatase"/>
    <property type="match status" value="1"/>
</dbReference>
<dbReference type="InterPro" id="IPR025558">
    <property type="entry name" value="DUF4283"/>
</dbReference>
<feature type="domain" description="DUF4283" evidence="1">
    <location>
        <begin position="134"/>
        <end position="215"/>
    </location>
</feature>
<evidence type="ECO:0000259" key="1">
    <source>
        <dbReference type="Pfam" id="PF14111"/>
    </source>
</evidence>
<proteinExistence type="predicted"/>
<organism evidence="2 3">
    <name type="scientific">Saponaria officinalis</name>
    <name type="common">Common soapwort</name>
    <name type="synonym">Lychnis saponaria</name>
    <dbReference type="NCBI Taxonomy" id="3572"/>
    <lineage>
        <taxon>Eukaryota</taxon>
        <taxon>Viridiplantae</taxon>
        <taxon>Streptophyta</taxon>
        <taxon>Embryophyta</taxon>
        <taxon>Tracheophyta</taxon>
        <taxon>Spermatophyta</taxon>
        <taxon>Magnoliopsida</taxon>
        <taxon>eudicotyledons</taxon>
        <taxon>Gunneridae</taxon>
        <taxon>Pentapetalae</taxon>
        <taxon>Caryophyllales</taxon>
        <taxon>Caryophyllaceae</taxon>
        <taxon>Caryophylleae</taxon>
        <taxon>Saponaria</taxon>
    </lineage>
</organism>
<dbReference type="InterPro" id="IPR036691">
    <property type="entry name" value="Endo/exonu/phosph_ase_sf"/>
</dbReference>
<sequence>MARGRGRPPGDSSSHSSSIDTTFGAILVDLNKTHEGQPRSPIVLGDFLDDVLGNSINSGRLIISGEKGSGNLASTILGDDSRVHPITTEATDEAQSSEVIKPKEKAGMALFFHKESCNSEEIEIEMADVEDEIKLWQFTLMGNVIGLKPTLKQVWDFVSKHWGHIASPIVQYYRKGWFSFRFSSSEGMNSVLKEGPWQIGSNTLVLKQWSPTFSVDMEKITSVPVWVLFPGLDPYLWSDSALSKIASKVGKPFFADLTTTLKSRLSFARVMVEVDVSKPLLDHMFINSPFVGFFSQPVEYEWVPHYCSGCGKLGHLLERCKWNKKKVAAKQVVVPTPRSDVLISEAPVIGTNVPESDVLIPDASVFKSDVPGSDVLMHDASVIGSDIPGSVSSEGPPLIGAPDSGCQQLGGTSGPSMADTPLNKDEDSGCVTLGLKSLLQVEKMPVLEAVTHSECAVLGPQSHQLEPFTLIQASSSKMSKVPTTEVGSLIASNSFEILSHEVYDFLRNNRLDVFSVLETRVKESRALRLAATKFKSYGFLHNYKFHGNGRIWVLWDPCSVSVVPLDIQAQHIHCKVTHHGSRMDCYVTFVYASNASTVREVLWGDLLRLSSTVHQWLVLGDFNVVRDASERISDTLPNLTDILDFNRCILDCSLDDLRSSGCDLTWTNNQEGSFPSSSAHFHPSGVSDHSPCMVTVLASLPHRSRFSFLNCWISAPGYLDSIRAAWDDLADGTPMYAFFCRLKSVRKNLLDLHKRVAEACC</sequence>
<dbReference type="Proteomes" id="UP001443914">
    <property type="component" value="Unassembled WGS sequence"/>
</dbReference>
<dbReference type="PANTHER" id="PTHR31286:SF180">
    <property type="entry name" value="OS10G0362600 PROTEIN"/>
    <property type="match status" value="1"/>
</dbReference>
<dbReference type="Pfam" id="PF14111">
    <property type="entry name" value="DUF4283"/>
    <property type="match status" value="1"/>
</dbReference>
<dbReference type="EMBL" id="JBDFQZ010000011">
    <property type="protein sequence ID" value="KAK9676732.1"/>
    <property type="molecule type" value="Genomic_DNA"/>
</dbReference>
<protein>
    <recommendedName>
        <fullName evidence="1">DUF4283 domain-containing protein</fullName>
    </recommendedName>
</protein>